<reference evidence="2 3" key="1">
    <citation type="submission" date="2016-01" db="EMBL/GenBank/DDBJ databases">
        <title>Biosynthesis of antibiotic leucinostatins and their inhibition on Phytophthora in bio-control Purpureocillium lilacinum.</title>
        <authorList>
            <person name="Wang G."/>
            <person name="Liu Z."/>
            <person name="Lin R."/>
            <person name="Li E."/>
            <person name="Mao Z."/>
            <person name="Ling J."/>
            <person name="Yin W."/>
            <person name="Xie B."/>
        </authorList>
    </citation>
    <scope>NUCLEOTIDE SEQUENCE [LARGE SCALE GENOMIC DNA]</scope>
    <source>
        <strain evidence="2">PLBJ-1</strain>
    </source>
</reference>
<name>A0A179GCI9_PURLI</name>
<feature type="region of interest" description="Disordered" evidence="1">
    <location>
        <begin position="24"/>
        <end position="52"/>
    </location>
</feature>
<evidence type="ECO:0000313" key="2">
    <source>
        <dbReference type="EMBL" id="OAQ75268.1"/>
    </source>
</evidence>
<sequence length="91" mass="9765">MLAPCRGAVSATCVTDATCRSALMSNHDPERDPTTPLDRPLNAAPHVGRDLSHLPTTASIMEATARGGLTPGSLPQRRPPGCDWTCRRLCW</sequence>
<gene>
    <name evidence="2" type="ORF">VFPBJ_09243</name>
</gene>
<organism evidence="2 3">
    <name type="scientific">Purpureocillium lilacinum</name>
    <name type="common">Paecilomyces lilacinus</name>
    <dbReference type="NCBI Taxonomy" id="33203"/>
    <lineage>
        <taxon>Eukaryota</taxon>
        <taxon>Fungi</taxon>
        <taxon>Dikarya</taxon>
        <taxon>Ascomycota</taxon>
        <taxon>Pezizomycotina</taxon>
        <taxon>Sordariomycetes</taxon>
        <taxon>Hypocreomycetidae</taxon>
        <taxon>Hypocreales</taxon>
        <taxon>Ophiocordycipitaceae</taxon>
        <taxon>Purpureocillium</taxon>
    </lineage>
</organism>
<evidence type="ECO:0000313" key="3">
    <source>
        <dbReference type="Proteomes" id="UP000078240"/>
    </source>
</evidence>
<dbReference type="Proteomes" id="UP000078240">
    <property type="component" value="Unassembled WGS sequence"/>
</dbReference>
<evidence type="ECO:0000256" key="1">
    <source>
        <dbReference type="SAM" id="MobiDB-lite"/>
    </source>
</evidence>
<comment type="caution">
    <text evidence="2">The sequence shown here is derived from an EMBL/GenBank/DDBJ whole genome shotgun (WGS) entry which is preliminary data.</text>
</comment>
<accession>A0A179GCI9</accession>
<dbReference type="EMBL" id="LSBH01000008">
    <property type="protein sequence ID" value="OAQ75268.1"/>
    <property type="molecule type" value="Genomic_DNA"/>
</dbReference>
<protein>
    <submittedName>
        <fullName evidence="2">Uncharacterized protein</fullName>
    </submittedName>
</protein>
<dbReference type="AlphaFoldDB" id="A0A179GCI9"/>
<proteinExistence type="predicted"/>